<proteinExistence type="predicted"/>
<protein>
    <submittedName>
        <fullName evidence="3">DUF4124 domain-containing protein</fullName>
    </submittedName>
</protein>
<dbReference type="Pfam" id="PF13511">
    <property type="entry name" value="DUF4124"/>
    <property type="match status" value="1"/>
</dbReference>
<dbReference type="Gene3D" id="3.40.30.10">
    <property type="entry name" value="Glutaredoxin"/>
    <property type="match status" value="1"/>
</dbReference>
<accession>A0A6C2CRQ9</accession>
<sequence length="157" mass="17275">MMRMRRFAGLLLLAAALPAAAQSAYRWVDKDGHVQYSDQPPPQAVKKFEERNVQPNRGNTQLPFATRKAAGEFPVTLYVGKDCDKACDEARALLGKRGVPFTEARLESADDVSTFKKRFGQDPFVPSLGVGKEMEAGFAAQPWNSLLDKAGYPAGKR</sequence>
<feature type="domain" description="DUF4124" evidence="2">
    <location>
        <begin position="11"/>
        <end position="58"/>
    </location>
</feature>
<evidence type="ECO:0000313" key="3">
    <source>
        <dbReference type="EMBL" id="TYC55905.1"/>
    </source>
</evidence>
<comment type="caution">
    <text evidence="3">The sequence shown here is derived from an EMBL/GenBank/DDBJ whole genome shotgun (WGS) entry which is preliminary data.</text>
</comment>
<dbReference type="InterPro" id="IPR025392">
    <property type="entry name" value="DUF4124"/>
</dbReference>
<evidence type="ECO:0000313" key="4">
    <source>
        <dbReference type="Proteomes" id="UP000389128"/>
    </source>
</evidence>
<feature type="signal peptide" evidence="1">
    <location>
        <begin position="1"/>
        <end position="21"/>
    </location>
</feature>
<name>A0A6C2CRQ9_9RHOO</name>
<dbReference type="EMBL" id="SDKK01000012">
    <property type="protein sequence ID" value="TYC55905.1"/>
    <property type="molecule type" value="Genomic_DNA"/>
</dbReference>
<evidence type="ECO:0000259" key="2">
    <source>
        <dbReference type="Pfam" id="PF13511"/>
    </source>
</evidence>
<keyword evidence="1" id="KW-0732">Signal</keyword>
<feature type="chain" id="PRO_5025450894" evidence="1">
    <location>
        <begin position="22"/>
        <end position="157"/>
    </location>
</feature>
<dbReference type="RefSeq" id="WP_148579597.1">
    <property type="nucleotide sequence ID" value="NZ_JAVEUW010000004.1"/>
</dbReference>
<evidence type="ECO:0000256" key="1">
    <source>
        <dbReference type="SAM" id="SignalP"/>
    </source>
</evidence>
<gene>
    <name evidence="3" type="ORF">ETQ85_13465</name>
</gene>
<dbReference type="AlphaFoldDB" id="A0A6C2CRQ9"/>
<dbReference type="Proteomes" id="UP000389128">
    <property type="component" value="Unassembled WGS sequence"/>
</dbReference>
<reference evidence="3 4" key="1">
    <citation type="submission" date="2019-01" db="EMBL/GenBank/DDBJ databases">
        <title>Zoogloea oleivorans genome sequencing and assembly.</title>
        <authorList>
            <person name="Tancsics A."/>
            <person name="Farkas M."/>
            <person name="Kriszt B."/>
            <person name="Maroti G."/>
            <person name="Horvath B."/>
        </authorList>
    </citation>
    <scope>NUCLEOTIDE SEQUENCE [LARGE SCALE GENOMIC DNA]</scope>
    <source>
        <strain evidence="3 4">Buc</strain>
    </source>
</reference>
<dbReference type="OrthoDB" id="8794394at2"/>
<keyword evidence="4" id="KW-1185">Reference proteome</keyword>
<organism evidence="3 4">
    <name type="scientific">Zoogloea oleivorans</name>
    <dbReference type="NCBI Taxonomy" id="1552750"/>
    <lineage>
        <taxon>Bacteria</taxon>
        <taxon>Pseudomonadati</taxon>
        <taxon>Pseudomonadota</taxon>
        <taxon>Betaproteobacteria</taxon>
        <taxon>Rhodocyclales</taxon>
        <taxon>Zoogloeaceae</taxon>
        <taxon>Zoogloea</taxon>
    </lineage>
</organism>